<organism evidence="2 3">
    <name type="scientific">Amycolatopsis silviterrae</name>
    <dbReference type="NCBI Taxonomy" id="1656914"/>
    <lineage>
        <taxon>Bacteria</taxon>
        <taxon>Bacillati</taxon>
        <taxon>Actinomycetota</taxon>
        <taxon>Actinomycetes</taxon>
        <taxon>Pseudonocardiales</taxon>
        <taxon>Pseudonocardiaceae</taxon>
        <taxon>Amycolatopsis</taxon>
    </lineage>
</organism>
<dbReference type="Pfam" id="PF00296">
    <property type="entry name" value="Bac_luciferase"/>
    <property type="match status" value="1"/>
</dbReference>
<dbReference type="PANTHER" id="PTHR30137:SF6">
    <property type="entry name" value="LUCIFERASE-LIKE MONOOXYGENASE"/>
    <property type="match status" value="1"/>
</dbReference>
<dbReference type="GO" id="GO:0016491">
    <property type="term" value="F:oxidoreductase activity"/>
    <property type="evidence" value="ECO:0007669"/>
    <property type="project" value="UniProtKB-KW"/>
</dbReference>
<dbReference type="InterPro" id="IPR011251">
    <property type="entry name" value="Luciferase-like_dom"/>
</dbReference>
<dbReference type="PANTHER" id="PTHR30137">
    <property type="entry name" value="LUCIFERASE-LIKE MONOOXYGENASE"/>
    <property type="match status" value="1"/>
</dbReference>
<dbReference type="RefSeq" id="WP_378309390.1">
    <property type="nucleotide sequence ID" value="NZ_JBHUKS010000026.1"/>
</dbReference>
<evidence type="ECO:0000313" key="3">
    <source>
        <dbReference type="Proteomes" id="UP001597483"/>
    </source>
</evidence>
<dbReference type="SUPFAM" id="SSF51679">
    <property type="entry name" value="Bacterial luciferase-like"/>
    <property type="match status" value="1"/>
</dbReference>
<dbReference type="EC" id="1.-.-.-" evidence="2"/>
<proteinExistence type="predicted"/>
<accession>A0ABW5HGQ3</accession>
<dbReference type="EMBL" id="JBHUKS010000026">
    <property type="protein sequence ID" value="MFD2472044.1"/>
    <property type="molecule type" value="Genomic_DNA"/>
</dbReference>
<dbReference type="InterPro" id="IPR036661">
    <property type="entry name" value="Luciferase-like_sf"/>
</dbReference>
<name>A0ABW5HGQ3_9PSEU</name>
<keyword evidence="2" id="KW-0560">Oxidoreductase</keyword>
<evidence type="ECO:0000313" key="2">
    <source>
        <dbReference type="EMBL" id="MFD2472044.1"/>
    </source>
</evidence>
<dbReference type="InterPro" id="IPR050766">
    <property type="entry name" value="Bact_Lucif_Oxidored"/>
</dbReference>
<dbReference type="Proteomes" id="UP001597483">
    <property type="component" value="Unassembled WGS sequence"/>
</dbReference>
<feature type="domain" description="Luciferase-like" evidence="1">
    <location>
        <begin position="1"/>
        <end position="315"/>
    </location>
</feature>
<comment type="caution">
    <text evidence="2">The sequence shown here is derived from an EMBL/GenBank/DDBJ whole genome shotgun (WGS) entry which is preliminary data.</text>
</comment>
<evidence type="ECO:0000259" key="1">
    <source>
        <dbReference type="Pfam" id="PF00296"/>
    </source>
</evidence>
<gene>
    <name evidence="2" type="ORF">ACFSVL_31930</name>
</gene>
<dbReference type="Gene3D" id="3.20.20.30">
    <property type="entry name" value="Luciferase-like domain"/>
    <property type="match status" value="1"/>
</dbReference>
<protein>
    <submittedName>
        <fullName evidence="2">LLM class flavin-dependent oxidoreductase</fullName>
        <ecNumber evidence="2">1.-.-.-</ecNumber>
    </submittedName>
</protein>
<reference evidence="3" key="1">
    <citation type="journal article" date="2019" name="Int. J. Syst. Evol. Microbiol.">
        <title>The Global Catalogue of Microorganisms (GCM) 10K type strain sequencing project: providing services to taxonomists for standard genome sequencing and annotation.</title>
        <authorList>
            <consortium name="The Broad Institute Genomics Platform"/>
            <consortium name="The Broad Institute Genome Sequencing Center for Infectious Disease"/>
            <person name="Wu L."/>
            <person name="Ma J."/>
        </authorList>
    </citation>
    <scope>NUCLEOTIDE SEQUENCE [LARGE SCALE GENOMIC DNA]</scope>
    <source>
        <strain evidence="3">CGMCC 4.7641</strain>
    </source>
</reference>
<sequence>MHTGLTLVFQNLGRRRADGDVYAHELRYAARAEELGFDSVWTPEHHFTDYQLTPNVPQFLSWVAGQTSRLRLGTMVSVLPWHDPIRVAESFTMLDHLSGGRSLLGIGRGLGRAEFDGFQVEMGKSRKLFTEYTEAITSALETGVLEYGGEVYTQPRVDIRPEPRGSFRGRTFASAVSPESIDLMARLGIGLMVIAQKPWETVRAELAAYRKRFYEINGREAPKPVICVFAGVAATEREAQELRDVYLQRYALSTVEHYEFDNVGFAEIEGYEYYAGLSRNIARHGIDKFSGFLADLQVWGTPEQVVEKLLGYVEFLDAGAVLLVPAYGGMPVEVADANFDLIAREVLPALKAHDVGGDIGVGYADEPVRDEAQAAFG</sequence>
<keyword evidence="3" id="KW-1185">Reference proteome</keyword>